<name>A0A7W7AFK6_9SPHN</name>
<comment type="caution">
    <text evidence="1">The sequence shown here is derived from an EMBL/GenBank/DDBJ whole genome shotgun (WGS) entry which is preliminary data.</text>
</comment>
<keyword evidence="2" id="KW-1185">Reference proteome</keyword>
<dbReference type="Proteomes" id="UP000538566">
    <property type="component" value="Unassembled WGS sequence"/>
</dbReference>
<dbReference type="InterPro" id="IPR005624">
    <property type="entry name" value="PduO/GlcC-like"/>
</dbReference>
<dbReference type="PANTHER" id="PTHR34309:SF10">
    <property type="entry name" value="SLR1406 PROTEIN"/>
    <property type="match status" value="1"/>
</dbReference>
<dbReference type="RefSeq" id="WP_144907380.1">
    <property type="nucleotide sequence ID" value="NZ_JACHOA010000008.1"/>
</dbReference>
<dbReference type="InterPro" id="IPR038084">
    <property type="entry name" value="PduO/GlcC-like_sf"/>
</dbReference>
<dbReference type="SUPFAM" id="SSF143744">
    <property type="entry name" value="GlcG-like"/>
    <property type="match status" value="1"/>
</dbReference>
<accession>A0A7W7AFK6</accession>
<dbReference type="OrthoDB" id="9815788at2"/>
<reference evidence="1 2" key="1">
    <citation type="submission" date="2020-08" db="EMBL/GenBank/DDBJ databases">
        <title>Genomic Encyclopedia of Type Strains, Phase IV (KMG-IV): sequencing the most valuable type-strain genomes for metagenomic binning, comparative biology and taxonomic classification.</title>
        <authorList>
            <person name="Goeker M."/>
        </authorList>
    </citation>
    <scope>NUCLEOTIDE SEQUENCE [LARGE SCALE GENOMIC DNA]</scope>
    <source>
        <strain evidence="1 2">DSM 17507</strain>
    </source>
</reference>
<sequence length="142" mass="14482">MSLTLSSAQTIVATALAEARSRKAKPLAVIVLDAGGHPVAFAREDGASLFRHDIARAKAMGALGMGDDTRVLAERAKGNPAFFQSVSVAVGGNIAFSPGGVLIRHQREVIGAVGISGDTGDCDELCALAGLHAAGFNLENAK</sequence>
<evidence type="ECO:0000313" key="2">
    <source>
        <dbReference type="Proteomes" id="UP000538566"/>
    </source>
</evidence>
<organism evidence="1 2">
    <name type="scientific">Novosphingobium taihuense</name>
    <dbReference type="NCBI Taxonomy" id="260085"/>
    <lineage>
        <taxon>Bacteria</taxon>
        <taxon>Pseudomonadati</taxon>
        <taxon>Pseudomonadota</taxon>
        <taxon>Alphaproteobacteria</taxon>
        <taxon>Sphingomonadales</taxon>
        <taxon>Sphingomonadaceae</taxon>
        <taxon>Novosphingobium</taxon>
    </lineage>
</organism>
<dbReference type="Pfam" id="PF03928">
    <property type="entry name" value="HbpS-like"/>
    <property type="match status" value="1"/>
</dbReference>
<protein>
    <submittedName>
        <fullName evidence="1">Uncharacterized protein GlcG (DUF336 family)</fullName>
    </submittedName>
</protein>
<dbReference type="EMBL" id="JACHOA010000008">
    <property type="protein sequence ID" value="MBB4615359.1"/>
    <property type="molecule type" value="Genomic_DNA"/>
</dbReference>
<gene>
    <name evidence="1" type="ORF">GGR37_003655</name>
</gene>
<dbReference type="InterPro" id="IPR052517">
    <property type="entry name" value="GlcG_carb_metab_protein"/>
</dbReference>
<dbReference type="PANTHER" id="PTHR34309">
    <property type="entry name" value="SLR1406 PROTEIN"/>
    <property type="match status" value="1"/>
</dbReference>
<dbReference type="Gene3D" id="3.30.450.150">
    <property type="entry name" value="Haem-degrading domain"/>
    <property type="match status" value="1"/>
</dbReference>
<dbReference type="AlphaFoldDB" id="A0A7W7AFK6"/>
<proteinExistence type="predicted"/>
<evidence type="ECO:0000313" key="1">
    <source>
        <dbReference type="EMBL" id="MBB4615359.1"/>
    </source>
</evidence>